<dbReference type="EC" id="3.1.-.-" evidence="5"/>
<keyword evidence="1 5" id="KW-0963">Cytoplasm</keyword>
<dbReference type="EMBL" id="CP002959">
    <property type="protein sequence ID" value="AFM13822.1"/>
    <property type="molecule type" value="Genomic_DNA"/>
</dbReference>
<dbReference type="STRING" id="869212.Turpa_3183"/>
<dbReference type="NCBIfam" id="TIGR00250">
    <property type="entry name" value="RNAse_H_YqgF"/>
    <property type="match status" value="1"/>
</dbReference>
<dbReference type="Pfam" id="PF03652">
    <property type="entry name" value="RuvX"/>
    <property type="match status" value="1"/>
</dbReference>
<dbReference type="HOGENOM" id="CLU_098240_2_1_12"/>
<dbReference type="GO" id="GO:0000967">
    <property type="term" value="P:rRNA 5'-end processing"/>
    <property type="evidence" value="ECO:0007669"/>
    <property type="project" value="UniProtKB-UniRule"/>
</dbReference>
<dbReference type="OrthoDB" id="9796140at2"/>
<dbReference type="SMART" id="SM00732">
    <property type="entry name" value="YqgFc"/>
    <property type="match status" value="1"/>
</dbReference>
<dbReference type="GO" id="GO:0005829">
    <property type="term" value="C:cytosol"/>
    <property type="evidence" value="ECO:0007669"/>
    <property type="project" value="TreeGrafter"/>
</dbReference>
<evidence type="ECO:0000256" key="2">
    <source>
        <dbReference type="ARBA" id="ARBA00022517"/>
    </source>
</evidence>
<keyword evidence="2 5" id="KW-0690">Ribosome biogenesis</keyword>
<evidence type="ECO:0000313" key="7">
    <source>
        <dbReference type="EMBL" id="AFM13822.1"/>
    </source>
</evidence>
<dbReference type="CDD" id="cd16964">
    <property type="entry name" value="YqgF"/>
    <property type="match status" value="1"/>
</dbReference>
<dbReference type="SUPFAM" id="SSF53098">
    <property type="entry name" value="Ribonuclease H-like"/>
    <property type="match status" value="1"/>
</dbReference>
<evidence type="ECO:0000256" key="3">
    <source>
        <dbReference type="ARBA" id="ARBA00022722"/>
    </source>
</evidence>
<evidence type="ECO:0000256" key="5">
    <source>
        <dbReference type="HAMAP-Rule" id="MF_00651"/>
    </source>
</evidence>
<comment type="similarity">
    <text evidence="5">Belongs to the YqgF HJR family.</text>
</comment>
<keyword evidence="8" id="KW-1185">Reference proteome</keyword>
<evidence type="ECO:0000313" key="8">
    <source>
        <dbReference type="Proteomes" id="UP000006048"/>
    </source>
</evidence>
<accession>I4B965</accession>
<dbReference type="InterPro" id="IPR012337">
    <property type="entry name" value="RNaseH-like_sf"/>
</dbReference>
<proteinExistence type="inferred from homology"/>
<evidence type="ECO:0000256" key="4">
    <source>
        <dbReference type="ARBA" id="ARBA00022801"/>
    </source>
</evidence>
<dbReference type="GO" id="GO:0004518">
    <property type="term" value="F:nuclease activity"/>
    <property type="evidence" value="ECO:0007669"/>
    <property type="project" value="UniProtKB-KW"/>
</dbReference>
<dbReference type="InterPro" id="IPR037027">
    <property type="entry name" value="YqgF/RNaseH-like_dom_sf"/>
</dbReference>
<dbReference type="Gene3D" id="3.30.420.140">
    <property type="entry name" value="YqgF/RNase H-like domain"/>
    <property type="match status" value="1"/>
</dbReference>
<dbReference type="InterPro" id="IPR005227">
    <property type="entry name" value="YqgF"/>
</dbReference>
<dbReference type="Proteomes" id="UP000006048">
    <property type="component" value="Chromosome"/>
</dbReference>
<evidence type="ECO:0000256" key="1">
    <source>
        <dbReference type="ARBA" id="ARBA00022490"/>
    </source>
</evidence>
<dbReference type="AlphaFoldDB" id="I4B965"/>
<evidence type="ECO:0000259" key="6">
    <source>
        <dbReference type="SMART" id="SM00732"/>
    </source>
</evidence>
<dbReference type="RefSeq" id="WP_014804322.1">
    <property type="nucleotide sequence ID" value="NC_018020.1"/>
</dbReference>
<dbReference type="GO" id="GO:0016788">
    <property type="term" value="F:hydrolase activity, acting on ester bonds"/>
    <property type="evidence" value="ECO:0007669"/>
    <property type="project" value="UniProtKB-UniRule"/>
</dbReference>
<feature type="domain" description="YqgF/RNase H-like" evidence="6">
    <location>
        <begin position="5"/>
        <end position="103"/>
    </location>
</feature>
<dbReference type="KEGG" id="tpx:Turpa_3183"/>
<sequence>MNSAERILCIDFGLKFMGLAVADYPGITARALETIRPDRTDALAAIARVIEAEKVTRILLGFPFSDVEGDIHRNIHSFRESLAARFQNVPIDYVDESYSSAEADELAQTTGIGKNRKKRTQDSQAAKIVLLRYLSDA</sequence>
<dbReference type="HAMAP" id="MF_00651">
    <property type="entry name" value="Nuclease_YqgF"/>
    <property type="match status" value="1"/>
</dbReference>
<dbReference type="PANTHER" id="PTHR33317">
    <property type="entry name" value="POLYNUCLEOTIDYL TRANSFERASE, RIBONUCLEASE H-LIKE SUPERFAMILY PROTEIN"/>
    <property type="match status" value="1"/>
</dbReference>
<dbReference type="InterPro" id="IPR006641">
    <property type="entry name" value="YqgF/RNaseH-like_dom"/>
</dbReference>
<organism evidence="7 8">
    <name type="scientific">Turneriella parva (strain ATCC BAA-1111 / DSM 21527 / NCTC 11395 / H)</name>
    <name type="common">Leptospira parva</name>
    <dbReference type="NCBI Taxonomy" id="869212"/>
    <lineage>
        <taxon>Bacteria</taxon>
        <taxon>Pseudomonadati</taxon>
        <taxon>Spirochaetota</taxon>
        <taxon>Spirochaetia</taxon>
        <taxon>Leptospirales</taxon>
        <taxon>Leptospiraceae</taxon>
        <taxon>Turneriella</taxon>
    </lineage>
</organism>
<reference evidence="7 8" key="1">
    <citation type="submission" date="2012-06" db="EMBL/GenBank/DDBJ databases">
        <title>The complete chromosome of genome of Turneriella parva DSM 21527.</title>
        <authorList>
            <consortium name="US DOE Joint Genome Institute (JGI-PGF)"/>
            <person name="Lucas S."/>
            <person name="Han J."/>
            <person name="Lapidus A."/>
            <person name="Bruce D."/>
            <person name="Goodwin L."/>
            <person name="Pitluck S."/>
            <person name="Peters L."/>
            <person name="Kyrpides N."/>
            <person name="Mavromatis K."/>
            <person name="Ivanova N."/>
            <person name="Mikhailova N."/>
            <person name="Chertkov O."/>
            <person name="Detter J.C."/>
            <person name="Tapia R."/>
            <person name="Han C."/>
            <person name="Land M."/>
            <person name="Hauser L."/>
            <person name="Markowitz V."/>
            <person name="Cheng J.-F."/>
            <person name="Hugenholtz P."/>
            <person name="Woyke T."/>
            <person name="Wu D."/>
            <person name="Gronow S."/>
            <person name="Wellnitz S."/>
            <person name="Brambilla E."/>
            <person name="Klenk H.-P."/>
            <person name="Eisen J.A."/>
        </authorList>
    </citation>
    <scope>NUCLEOTIDE SEQUENCE [LARGE SCALE GENOMIC DNA]</scope>
    <source>
        <strain evidence="8">ATCC BAA-1111 / DSM 21527 / NCTC 11395 / H</strain>
    </source>
</reference>
<comment type="function">
    <text evidence="5">Could be a nuclease involved in processing of the 5'-end of pre-16S rRNA.</text>
</comment>
<protein>
    <recommendedName>
        <fullName evidence="5">Putative pre-16S rRNA nuclease</fullName>
        <ecNumber evidence="5">3.1.-.-</ecNumber>
    </recommendedName>
</protein>
<name>I4B965_TURPD</name>
<gene>
    <name evidence="7" type="ordered locus">Turpa_3183</name>
</gene>
<dbReference type="PANTHER" id="PTHR33317:SF4">
    <property type="entry name" value="POLYNUCLEOTIDYL TRANSFERASE, RIBONUCLEASE H-LIKE SUPERFAMILY PROTEIN"/>
    <property type="match status" value="1"/>
</dbReference>
<comment type="subcellular location">
    <subcellularLocation>
        <location evidence="5">Cytoplasm</location>
    </subcellularLocation>
</comment>
<keyword evidence="4 5" id="KW-0378">Hydrolase</keyword>
<keyword evidence="3 5" id="KW-0540">Nuclease</keyword>